<gene>
    <name evidence="3" type="ORF">L249_2989</name>
</gene>
<feature type="compositionally biased region" description="Basic residues" evidence="1">
    <location>
        <begin position="1"/>
        <end position="20"/>
    </location>
</feature>
<feature type="region of interest" description="Disordered" evidence="1">
    <location>
        <begin position="209"/>
        <end position="245"/>
    </location>
</feature>
<protein>
    <recommendedName>
        <fullName evidence="2">25S rRNA (uridine-N(3))-methyltransferase BMT5-like domain-containing protein</fullName>
    </recommendedName>
</protein>
<dbReference type="GO" id="GO:0070475">
    <property type="term" value="P:rRNA base methylation"/>
    <property type="evidence" value="ECO:0007669"/>
    <property type="project" value="InterPro"/>
</dbReference>
<organism evidence="3 4">
    <name type="scientific">Ophiocordyceps polyrhachis-furcata BCC 54312</name>
    <dbReference type="NCBI Taxonomy" id="1330021"/>
    <lineage>
        <taxon>Eukaryota</taxon>
        <taxon>Fungi</taxon>
        <taxon>Dikarya</taxon>
        <taxon>Ascomycota</taxon>
        <taxon>Pezizomycotina</taxon>
        <taxon>Sordariomycetes</taxon>
        <taxon>Hypocreomycetidae</taxon>
        <taxon>Hypocreales</taxon>
        <taxon>Ophiocordycipitaceae</taxon>
        <taxon>Ophiocordyceps</taxon>
    </lineage>
</organism>
<dbReference type="EMBL" id="LKCN02000001">
    <property type="protein sequence ID" value="RCI16930.1"/>
    <property type="molecule type" value="Genomic_DNA"/>
</dbReference>
<dbReference type="InterPro" id="IPR019446">
    <property type="entry name" value="BMT5-like"/>
</dbReference>
<dbReference type="AlphaFoldDB" id="A0A367LRF1"/>
<dbReference type="GO" id="GO:0070042">
    <property type="term" value="F:rRNA (uridine-N3-)-methyltransferase activity"/>
    <property type="evidence" value="ECO:0007669"/>
    <property type="project" value="InterPro"/>
</dbReference>
<name>A0A367LRF1_9HYPO</name>
<dbReference type="GO" id="GO:0005737">
    <property type="term" value="C:cytoplasm"/>
    <property type="evidence" value="ECO:0007669"/>
    <property type="project" value="TreeGrafter"/>
</dbReference>
<dbReference type="Pfam" id="PF10354">
    <property type="entry name" value="BMT5-like"/>
    <property type="match status" value="2"/>
</dbReference>
<feature type="region of interest" description="Disordered" evidence="1">
    <location>
        <begin position="1"/>
        <end position="42"/>
    </location>
</feature>
<keyword evidence="4" id="KW-1185">Reference proteome</keyword>
<dbReference type="OrthoDB" id="273345at2759"/>
<dbReference type="PANTHER" id="PTHR11538">
    <property type="entry name" value="PHENYLALANYL-TRNA SYNTHETASE"/>
    <property type="match status" value="1"/>
</dbReference>
<dbReference type="Proteomes" id="UP000253664">
    <property type="component" value="Unassembled WGS sequence"/>
</dbReference>
<feature type="compositionally biased region" description="Acidic residues" evidence="1">
    <location>
        <begin position="222"/>
        <end position="233"/>
    </location>
</feature>
<evidence type="ECO:0000313" key="4">
    <source>
        <dbReference type="Proteomes" id="UP000253664"/>
    </source>
</evidence>
<evidence type="ECO:0000259" key="2">
    <source>
        <dbReference type="Pfam" id="PF10354"/>
    </source>
</evidence>
<reference evidence="3 4" key="1">
    <citation type="journal article" date="2015" name="BMC Genomics">
        <title>Insights from the genome of Ophiocordyceps polyrhachis-furcata to pathogenicity and host specificity in insect fungi.</title>
        <authorList>
            <person name="Wichadakul D."/>
            <person name="Kobmoo N."/>
            <person name="Ingsriswang S."/>
            <person name="Tangphatsornruang S."/>
            <person name="Chantasingh D."/>
            <person name="Luangsa-ard J.J."/>
            <person name="Eurwilaichitr L."/>
        </authorList>
    </citation>
    <scope>NUCLEOTIDE SEQUENCE [LARGE SCALE GENOMIC DNA]</scope>
    <source>
        <strain evidence="3 4">BCC 54312</strain>
    </source>
</reference>
<evidence type="ECO:0000313" key="3">
    <source>
        <dbReference type="EMBL" id="RCI16930.1"/>
    </source>
</evidence>
<comment type="caution">
    <text evidence="3">The sequence shown here is derived from an EMBL/GenBank/DDBJ whole genome shotgun (WGS) entry which is preliminary data.</text>
</comment>
<feature type="domain" description="25S rRNA (uridine-N(3))-methyltransferase BMT5-like" evidence="2">
    <location>
        <begin position="51"/>
        <end position="99"/>
    </location>
</feature>
<evidence type="ECO:0000256" key="1">
    <source>
        <dbReference type="SAM" id="MobiDB-lite"/>
    </source>
</evidence>
<accession>A0A367LRF1</accession>
<feature type="region of interest" description="Disordered" evidence="1">
    <location>
        <begin position="100"/>
        <end position="135"/>
    </location>
</feature>
<proteinExistence type="predicted"/>
<feature type="compositionally biased region" description="Acidic residues" evidence="1">
    <location>
        <begin position="109"/>
        <end position="126"/>
    </location>
</feature>
<feature type="domain" description="25S rRNA (uridine-N(3))-methyltransferase BMT5-like" evidence="2">
    <location>
        <begin position="128"/>
        <end position="206"/>
    </location>
</feature>
<sequence length="280" mass="31782">MAKQRSLRHPSKPKPARPVRKSCSSSSPARKKNKQPNRTTVIPFKRHDRILLVGEGDLSFAASLVRHHRCLRVTATVLDKDREELVGKYPTADDHIAVLVGSRSADDRGADEDVDEDEDEDEDEDKDGGKSTDVNRQVRHNQSLLVDFFHRFLPALNADGSFVVTLFDGEPYTLWNVRDLARHAGLAVHHSFAFDSSVYPGYRHARTAGVVRRRRRRHRGGDDDDDDDDEDEHEPAPNPWRGELRPARSYVFRRKDHVQALLAAAAAASKKRRRTDDDDD</sequence>
<dbReference type="PANTHER" id="PTHR11538:SF26">
    <property type="entry name" value="FERREDOXIN-FOLD ANTICODON-BINDING DOMAIN-CONTAINING PROTEIN 1"/>
    <property type="match status" value="1"/>
</dbReference>
<dbReference type="STRING" id="1330021.A0A367LRF1"/>
<feature type="compositionally biased region" description="Basic residues" evidence="1">
    <location>
        <begin position="209"/>
        <end position="219"/>
    </location>
</feature>